<keyword evidence="2" id="KW-0813">Transport</keyword>
<keyword evidence="9" id="KW-1185">Reference proteome</keyword>
<dbReference type="InterPro" id="IPR036259">
    <property type="entry name" value="MFS_trans_sf"/>
</dbReference>
<evidence type="ECO:0000259" key="7">
    <source>
        <dbReference type="PROSITE" id="PS50850"/>
    </source>
</evidence>
<organism evidence="8 9">
    <name type="scientific">Vagococcus acidifermentans</name>
    <dbReference type="NCBI Taxonomy" id="564710"/>
    <lineage>
        <taxon>Bacteria</taxon>
        <taxon>Bacillati</taxon>
        <taxon>Bacillota</taxon>
        <taxon>Bacilli</taxon>
        <taxon>Lactobacillales</taxon>
        <taxon>Enterococcaceae</taxon>
        <taxon>Vagococcus</taxon>
    </lineage>
</organism>
<feature type="transmembrane region" description="Helical" evidence="6">
    <location>
        <begin position="305"/>
        <end position="330"/>
    </location>
</feature>
<keyword evidence="5 6" id="KW-0472">Membrane</keyword>
<feature type="transmembrane region" description="Helical" evidence="6">
    <location>
        <begin position="78"/>
        <end position="104"/>
    </location>
</feature>
<evidence type="ECO:0000256" key="1">
    <source>
        <dbReference type="ARBA" id="ARBA00004651"/>
    </source>
</evidence>
<feature type="domain" description="Major facilitator superfamily (MFS) profile" evidence="7">
    <location>
        <begin position="12"/>
        <end position="397"/>
    </location>
</feature>
<feature type="transmembrane region" description="Helical" evidence="6">
    <location>
        <begin position="168"/>
        <end position="187"/>
    </location>
</feature>
<comment type="subcellular location">
    <subcellularLocation>
        <location evidence="1">Cell membrane</location>
        <topology evidence="1">Multi-pass membrane protein</topology>
    </subcellularLocation>
</comment>
<evidence type="ECO:0000313" key="9">
    <source>
        <dbReference type="Proteomes" id="UP000286773"/>
    </source>
</evidence>
<dbReference type="GO" id="GO:0022857">
    <property type="term" value="F:transmembrane transporter activity"/>
    <property type="evidence" value="ECO:0007669"/>
    <property type="project" value="InterPro"/>
</dbReference>
<dbReference type="GO" id="GO:0005886">
    <property type="term" value="C:plasma membrane"/>
    <property type="evidence" value="ECO:0007669"/>
    <property type="project" value="UniProtKB-SubCell"/>
</dbReference>
<dbReference type="RefSeq" id="WP_126811804.1">
    <property type="nucleotide sequence ID" value="NZ_NGKC01000001.1"/>
</dbReference>
<reference evidence="8 9" key="1">
    <citation type="submission" date="2017-05" db="EMBL/GenBank/DDBJ databases">
        <title>Vagococcus spp. assemblies.</title>
        <authorList>
            <person name="Gulvik C.A."/>
        </authorList>
    </citation>
    <scope>NUCLEOTIDE SEQUENCE [LARGE SCALE GENOMIC DNA]</scope>
    <source>
        <strain evidence="8 9">LMG 24798</strain>
    </source>
</reference>
<gene>
    <name evidence="8" type="ORF">CBF27_01865</name>
</gene>
<feature type="transmembrane region" description="Helical" evidence="6">
    <location>
        <begin position="12"/>
        <end position="37"/>
    </location>
</feature>
<feature type="transmembrane region" description="Helical" evidence="6">
    <location>
        <begin position="141"/>
        <end position="162"/>
    </location>
</feature>
<accession>A0A430B325</accession>
<dbReference type="Gene3D" id="1.20.1250.20">
    <property type="entry name" value="MFS general substrate transporter like domains"/>
    <property type="match status" value="2"/>
</dbReference>
<protein>
    <submittedName>
        <fullName evidence="8">MFS transporter</fullName>
    </submittedName>
</protein>
<dbReference type="PANTHER" id="PTHR11662:SF399">
    <property type="entry name" value="FI19708P1-RELATED"/>
    <property type="match status" value="1"/>
</dbReference>
<dbReference type="AlphaFoldDB" id="A0A430B325"/>
<evidence type="ECO:0000256" key="3">
    <source>
        <dbReference type="ARBA" id="ARBA00022692"/>
    </source>
</evidence>
<feature type="transmembrane region" description="Helical" evidence="6">
    <location>
        <begin position="282"/>
        <end position="299"/>
    </location>
</feature>
<keyword evidence="3 6" id="KW-0812">Transmembrane</keyword>
<dbReference type="PROSITE" id="PS50850">
    <property type="entry name" value="MFS"/>
    <property type="match status" value="1"/>
</dbReference>
<dbReference type="InterPro" id="IPR011701">
    <property type="entry name" value="MFS"/>
</dbReference>
<proteinExistence type="predicted"/>
<dbReference type="SUPFAM" id="SSF103473">
    <property type="entry name" value="MFS general substrate transporter"/>
    <property type="match status" value="1"/>
</dbReference>
<dbReference type="OrthoDB" id="9773404at2"/>
<dbReference type="Pfam" id="PF07690">
    <property type="entry name" value="MFS_1"/>
    <property type="match status" value="1"/>
</dbReference>
<dbReference type="InterPro" id="IPR050382">
    <property type="entry name" value="MFS_Na/Anion_cotransporter"/>
</dbReference>
<comment type="caution">
    <text evidence="8">The sequence shown here is derived from an EMBL/GenBank/DDBJ whole genome shotgun (WGS) entry which is preliminary data.</text>
</comment>
<feature type="transmembrane region" description="Helical" evidence="6">
    <location>
        <begin position="372"/>
        <end position="392"/>
    </location>
</feature>
<dbReference type="Proteomes" id="UP000286773">
    <property type="component" value="Unassembled WGS sequence"/>
</dbReference>
<dbReference type="EMBL" id="NGKC01000001">
    <property type="protein sequence ID" value="RSU14747.1"/>
    <property type="molecule type" value="Genomic_DNA"/>
</dbReference>
<dbReference type="CDD" id="cd17319">
    <property type="entry name" value="MFS_ExuT_GudP_like"/>
    <property type="match status" value="1"/>
</dbReference>
<keyword evidence="4 6" id="KW-1133">Transmembrane helix</keyword>
<evidence type="ECO:0000256" key="6">
    <source>
        <dbReference type="SAM" id="Phobius"/>
    </source>
</evidence>
<dbReference type="InterPro" id="IPR020846">
    <property type="entry name" value="MFS_dom"/>
</dbReference>
<evidence type="ECO:0000256" key="4">
    <source>
        <dbReference type="ARBA" id="ARBA00022989"/>
    </source>
</evidence>
<feature type="transmembrane region" description="Helical" evidence="6">
    <location>
        <begin position="214"/>
        <end position="235"/>
    </location>
</feature>
<sequence length="403" mass="43414">MKTKPTSQNVLMLLAIFIGYTCIYLDKTAISLSMVNIAETLNMSAGDKGLILSFFFLGYTIFQIPFSYLSNKIGSRKMLFLSIIMVGLFMVFFGFGASVLYLIIIRLLTGSFAHSGYPSAVSTFISQEIPLEKRGSVQSTMIASSGFAGIIGPPIIALFINLTNWQTTYFILGAFVIAVGVFMMVAIPKTAGMPIVAEGKKGLAFGDVLKDRNVWIMILSAFFINASLYGLNSWLPSYLNETFHLSMTMLSLVSVLIGFFTMAAAMAGGIIINRFFLNKEKAVIFTVTLLGAVFVFLVSTTQSLVMSIIFLSGCIICASVGFSALMSLPVKLFTPMEVSSKYATINAIGVSGGFFAPTIMGKMVEASGGSYTSAFMFISITLLVSGVCVLVVNRQAKPADSMA</sequence>
<dbReference type="PANTHER" id="PTHR11662">
    <property type="entry name" value="SOLUTE CARRIER FAMILY 17"/>
    <property type="match status" value="1"/>
</dbReference>
<feature type="transmembrane region" description="Helical" evidence="6">
    <location>
        <begin position="49"/>
        <end position="66"/>
    </location>
</feature>
<evidence type="ECO:0000256" key="2">
    <source>
        <dbReference type="ARBA" id="ARBA00022448"/>
    </source>
</evidence>
<evidence type="ECO:0000313" key="8">
    <source>
        <dbReference type="EMBL" id="RSU14747.1"/>
    </source>
</evidence>
<evidence type="ECO:0000256" key="5">
    <source>
        <dbReference type="ARBA" id="ARBA00023136"/>
    </source>
</evidence>
<name>A0A430B325_9ENTE</name>
<feature type="transmembrane region" description="Helical" evidence="6">
    <location>
        <begin position="247"/>
        <end position="270"/>
    </location>
</feature>